<dbReference type="Proteomes" id="UP001515641">
    <property type="component" value="Unassembled WGS sequence"/>
</dbReference>
<protein>
    <submittedName>
        <fullName evidence="2">Uncharacterized protein</fullName>
    </submittedName>
</protein>
<evidence type="ECO:0000313" key="2">
    <source>
        <dbReference type="EMBL" id="NHR04391.1"/>
    </source>
</evidence>
<keyword evidence="1" id="KW-0812">Transmembrane</keyword>
<sequence length="110" mass="12296">MLYVIWSIALMIAGLALIYRSNENIGHMFAGEGLEILSVVLVANHTIIPAYKWICEMLPNEGEFINYLTAGVIVLAVIAAALVFVNAKLSEWGEQRRHPRIIKNEVDHHA</sequence>
<keyword evidence="3" id="KW-1185">Reference proteome</keyword>
<feature type="transmembrane region" description="Helical" evidence="1">
    <location>
        <begin position="64"/>
        <end position="87"/>
    </location>
</feature>
<evidence type="ECO:0000256" key="1">
    <source>
        <dbReference type="SAM" id="Phobius"/>
    </source>
</evidence>
<organism evidence="2 3">
    <name type="scientific">Chromobacterium fluminis</name>
    <dbReference type="NCBI Taxonomy" id="3044269"/>
    <lineage>
        <taxon>Bacteria</taxon>
        <taxon>Pseudomonadati</taxon>
        <taxon>Pseudomonadota</taxon>
        <taxon>Betaproteobacteria</taxon>
        <taxon>Neisseriales</taxon>
        <taxon>Chromobacteriaceae</taxon>
        <taxon>Chromobacterium</taxon>
    </lineage>
</organism>
<comment type="caution">
    <text evidence="2">The sequence shown here is derived from an EMBL/GenBank/DDBJ whole genome shotgun (WGS) entry which is preliminary data.</text>
</comment>
<feature type="transmembrane region" description="Helical" evidence="1">
    <location>
        <begin position="6"/>
        <end position="22"/>
    </location>
</feature>
<accession>A0ABX0L4X6</accession>
<gene>
    <name evidence="2" type="ORF">HA052_04195</name>
</gene>
<dbReference type="RefSeq" id="WP_166450909.1">
    <property type="nucleotide sequence ID" value="NZ_JAAOMA010000004.1"/>
</dbReference>
<proteinExistence type="predicted"/>
<dbReference type="EMBL" id="JAAOMA010000004">
    <property type="protein sequence ID" value="NHR04391.1"/>
    <property type="molecule type" value="Genomic_DNA"/>
</dbReference>
<keyword evidence="1" id="KW-1133">Transmembrane helix</keyword>
<reference evidence="2 3" key="1">
    <citation type="submission" date="2020-03" db="EMBL/GenBank/DDBJ databases">
        <title>Draft genome sequence of environmentally isolated cultures.</title>
        <authorList>
            <person name="Wilson H.S."/>
            <person name="De Leon M.E."/>
        </authorList>
    </citation>
    <scope>NUCLEOTIDE SEQUENCE [LARGE SCALE GENOMIC DNA]</scope>
    <source>
        <strain evidence="2 3">HSC-31F16</strain>
    </source>
</reference>
<name>A0ABX0L4X6_9NEIS</name>
<keyword evidence="1" id="KW-0472">Membrane</keyword>
<evidence type="ECO:0000313" key="3">
    <source>
        <dbReference type="Proteomes" id="UP001515641"/>
    </source>
</evidence>